<reference evidence="3" key="1">
    <citation type="submission" date="2018-08" db="EMBL/GenBank/DDBJ databases">
        <authorList>
            <person name="Rossello M."/>
        </authorList>
    </citation>
    <scope>NUCLEOTIDE SEQUENCE [LARGE SCALE GENOMIC DNA]</scope>
    <source>
        <strain evidence="3">cv. Chinese Spring</strain>
    </source>
</reference>
<dbReference type="Gramene" id="TraesROB_scaffold_119095_01G000100.1">
    <property type="protein sequence ID" value="TraesROB_scaffold_119095_01G000100.1"/>
    <property type="gene ID" value="TraesROB_scaffold_119095_01G000100"/>
</dbReference>
<gene>
    <name evidence="3" type="primary">LOC123143117</name>
</gene>
<dbReference type="RefSeq" id="XP_044417868.1">
    <property type="nucleotide sequence ID" value="XM_044561933.1"/>
</dbReference>
<dbReference type="Gramene" id="TraesMAC6D03G03649330.1">
    <property type="protein sequence ID" value="TraesMAC6D03G03649330.1"/>
    <property type="gene ID" value="TraesMAC6D03G03649330"/>
</dbReference>
<dbReference type="EnsemblPlants" id="TraesCS6D02G036600.1">
    <property type="protein sequence ID" value="TraesCS6D02G036600.1"/>
    <property type="gene ID" value="TraesCS6D02G036600"/>
</dbReference>
<feature type="compositionally biased region" description="Basic residues" evidence="1">
    <location>
        <begin position="41"/>
        <end position="50"/>
    </location>
</feature>
<reference evidence="3" key="2">
    <citation type="submission" date="2018-10" db="UniProtKB">
        <authorList>
            <consortium name="EnsemblPlants"/>
        </authorList>
    </citation>
    <scope>IDENTIFICATION</scope>
</reference>
<feature type="domain" description="F-box protein AT5G49610-like beta-propeller" evidence="2">
    <location>
        <begin position="277"/>
        <end position="454"/>
    </location>
</feature>
<dbReference type="AlphaFoldDB" id="A0A3B6Q9C2"/>
<dbReference type="Gramene" id="TraesWEE_scaffold_091965_01G000100.1">
    <property type="protein sequence ID" value="TraesWEE_scaffold_091965_01G000100.1"/>
    <property type="gene ID" value="TraesWEE_scaffold_091965_01G000100"/>
</dbReference>
<proteinExistence type="predicted"/>
<dbReference type="Gramene" id="TraesSTA6D03G03642020.1">
    <property type="protein sequence ID" value="TraesSTA6D03G03642020.1"/>
    <property type="gene ID" value="TraesSTA6D03G03642020"/>
</dbReference>
<dbReference type="Gramene" id="TraesJUL6D03G03674410.1">
    <property type="protein sequence ID" value="TraesJUL6D03G03674410.1"/>
    <property type="gene ID" value="TraesJUL6D03G03674410"/>
</dbReference>
<dbReference type="Gramene" id="TraesARI6D03G03614570.1">
    <property type="protein sequence ID" value="TraesARI6D03G03614570.1"/>
    <property type="gene ID" value="TraesARI6D03G03614570"/>
</dbReference>
<dbReference type="Gramene" id="TraesLDM6D03G03652610.1">
    <property type="protein sequence ID" value="TraesLDM6D03G03652610.1"/>
    <property type="gene ID" value="TraesLDM6D03G03652610"/>
</dbReference>
<protein>
    <recommendedName>
        <fullName evidence="2">F-box protein AT5G49610-like beta-propeller domain-containing protein</fullName>
    </recommendedName>
</protein>
<dbReference type="RefSeq" id="XP_044417869.1">
    <property type="nucleotide sequence ID" value="XM_044561934.1"/>
</dbReference>
<evidence type="ECO:0000313" key="3">
    <source>
        <dbReference type="EnsemblPlants" id="TraesCS6D02G036600.1"/>
    </source>
</evidence>
<dbReference type="Gramene" id="TraesCAD_scaffold_091259_01G000100.1">
    <property type="protein sequence ID" value="TraesCAD_scaffold_091259_01G000100.1"/>
    <property type="gene ID" value="TraesCAD_scaffold_091259_01G000100"/>
</dbReference>
<organism evidence="3">
    <name type="scientific">Triticum aestivum</name>
    <name type="common">Wheat</name>
    <dbReference type="NCBI Taxonomy" id="4565"/>
    <lineage>
        <taxon>Eukaryota</taxon>
        <taxon>Viridiplantae</taxon>
        <taxon>Streptophyta</taxon>
        <taxon>Embryophyta</taxon>
        <taxon>Tracheophyta</taxon>
        <taxon>Spermatophyta</taxon>
        <taxon>Magnoliopsida</taxon>
        <taxon>Liliopsida</taxon>
        <taxon>Poales</taxon>
        <taxon>Poaceae</taxon>
        <taxon>BOP clade</taxon>
        <taxon>Pooideae</taxon>
        <taxon>Triticodae</taxon>
        <taxon>Triticeae</taxon>
        <taxon>Triticinae</taxon>
        <taxon>Triticum</taxon>
    </lineage>
</organism>
<name>A0A3B6Q9C2_WHEAT</name>
<evidence type="ECO:0000313" key="4">
    <source>
        <dbReference type="Proteomes" id="UP000019116"/>
    </source>
</evidence>
<evidence type="ECO:0000259" key="2">
    <source>
        <dbReference type="Pfam" id="PF23635"/>
    </source>
</evidence>
<accession>A0A3B6Q9C2</accession>
<evidence type="ECO:0000256" key="1">
    <source>
        <dbReference type="SAM" id="MobiDB-lite"/>
    </source>
</evidence>
<dbReference type="Pfam" id="PF23635">
    <property type="entry name" value="Beta-prop_AT5G49610-like"/>
    <property type="match status" value="1"/>
</dbReference>
<dbReference type="Gramene" id="TraesCLE_scaffold_101060_01G000100.1">
    <property type="protein sequence ID" value="TraesCLE_scaffold_101060_01G000100.1"/>
    <property type="gene ID" value="TraesCLE_scaffold_101060_01G000100"/>
</dbReference>
<dbReference type="GeneID" id="123143117"/>
<dbReference type="Gramene" id="TraesCS6D02G036600.1">
    <property type="protein sequence ID" value="TraesCS6D02G036600.1"/>
    <property type="gene ID" value="TraesCS6D02G036600"/>
</dbReference>
<dbReference type="PANTHER" id="PTHR33207">
    <property type="entry name" value="F-BOX DOMAIN CONTAINING PROTEIN-RELATED"/>
    <property type="match status" value="1"/>
</dbReference>
<dbReference type="Gramene" id="TraesCS6D03G0073200.1">
    <property type="protein sequence ID" value="TraesCS6D03G0073200.1.CDS"/>
    <property type="gene ID" value="TraesCS6D03G0073200"/>
</dbReference>
<sequence>MKSWDAGPSSSGSSPEKQARPSKQGRDEDGDELAVEDRRPHLNTRVKRPRLSIESEDEQDSSSGSSPEKQARPSKQGRDEDGDELAVEDCRPHLRERLSLDTEGDQGTELSPSLPLLEEMPQDVIVSVLRTIGVRSGVQVSSSCSYLREFVMKNAAPCCGRYLQIKACRIEGDATIATLSTDLLCKVMSKLDPFAMSALGGSCSAFRCLLASPPTRGLIEDFGEKRIPLGALTVTPISPYPVLLSSMLPARQRPASDLFAAFWRRFAAERVIGRVEISDCRDGLILLKGRAIRRFVVCAPLAANMYARLLPQLSNDGDHVYMSASVLRDKKAAIEFSVTVLMGDLQSANVTINQYQSKTGQWSSRRCPWLTPATLQSEIKQPSVLCKNTIWFLQPMLQLISVDPDKLTVGTLPFPPLDGISTVNHALLERSQGSICLVMITDNRVMVFELTLMATHGAYSSSFTVLLMDAGLLEQVFKKSWCILVKGCDTLTLGMVFSKTCPWSSTLSDKLGVTMFHTHLGQTCFVGYRELGLHWRSRSTKG</sequence>
<dbReference type="InterPro" id="IPR056594">
    <property type="entry name" value="AT5G49610-like_b-prop"/>
</dbReference>
<feature type="region of interest" description="Disordered" evidence="1">
    <location>
        <begin position="1"/>
        <end position="86"/>
    </location>
</feature>
<dbReference type="Proteomes" id="UP000019116">
    <property type="component" value="Chromosome 6D"/>
</dbReference>
<keyword evidence="4" id="KW-1185">Reference proteome</keyword>